<evidence type="ECO:0000256" key="3">
    <source>
        <dbReference type="ARBA" id="ARBA00022634"/>
    </source>
</evidence>
<evidence type="ECO:0000256" key="2">
    <source>
        <dbReference type="ARBA" id="ARBA00012274"/>
    </source>
</evidence>
<evidence type="ECO:0000313" key="8">
    <source>
        <dbReference type="EMBL" id="PHK94035.1"/>
    </source>
</evidence>
<evidence type="ECO:0000256" key="6">
    <source>
        <dbReference type="SAM" id="MobiDB-lite"/>
    </source>
</evidence>
<evidence type="ECO:0000256" key="1">
    <source>
        <dbReference type="ARBA" id="ARBA00007405"/>
    </source>
</evidence>
<dbReference type="Pfam" id="PF12637">
    <property type="entry name" value="TSCPD"/>
    <property type="match status" value="1"/>
</dbReference>
<keyword evidence="9" id="KW-1185">Reference proteome</keyword>
<dbReference type="Gene3D" id="3.20.70.20">
    <property type="match status" value="1"/>
</dbReference>
<comment type="similarity">
    <text evidence="1">Belongs to the ribonucleoside diphosphate reductase class-2 family.</text>
</comment>
<dbReference type="EMBL" id="PDNU01000032">
    <property type="protein sequence ID" value="PHK94035.1"/>
    <property type="molecule type" value="Genomic_DNA"/>
</dbReference>
<evidence type="ECO:0000256" key="4">
    <source>
        <dbReference type="ARBA" id="ARBA00022741"/>
    </source>
</evidence>
<organism evidence="8 9">
    <name type="scientific">Teichococcus rhizosphaerae</name>
    <dbReference type="NCBI Taxonomy" id="1335062"/>
    <lineage>
        <taxon>Bacteria</taxon>
        <taxon>Pseudomonadati</taxon>
        <taxon>Pseudomonadota</taxon>
        <taxon>Alphaproteobacteria</taxon>
        <taxon>Acetobacterales</taxon>
        <taxon>Roseomonadaceae</taxon>
        <taxon>Roseomonas</taxon>
    </lineage>
</organism>
<dbReference type="InterPro" id="IPR024434">
    <property type="entry name" value="TSCPD_dom"/>
</dbReference>
<sequence length="524" mass="53341">MAGVSGTSWEGLALRRARAAADPDSAPRAVALPASWEDGAAEALAALAPGSGPVSLPALAEDWIGRLAARAVSLKLLEAAEAEALARALRALLLARRGAPGASLWRNDAKAEPRFVLNLPAFLDEAGGFDHAAYAAATGTAVRALEVATGGKATRLRVGFADLAGLLAALGLAYDSAEARDVGTCLSALTRGAAEQASAALAERLGAREPAALLWPAPPARCAVPGLAAAARRALDAAGATQGLRHAGCFALTVPDAAEALLGIETGGLAPAQGATRLARDEAGRVAEQPTLAARRAMAWQGERAMALLAPMPDSAREAMEAAIRPYLHAASPVPAARPLPARPLPPPRPAAAHGAAHGTAPGLARHGQVWRVVVGGHRVTLRATHAATGGLAEIGLSAGGKEGSGSRGLLEGLVRSVNIGLARGVPLSDYVGSFAYARFGPAGAVEGDPEILCATSVLDWAFRRLAIAHLGGEEARRLWPDPSPEECAAEAAFTPGDRGPMLPLDLPAQPSPAARRRTLRLVG</sequence>
<keyword evidence="4" id="KW-0547">Nucleotide-binding</keyword>
<protein>
    <recommendedName>
        <fullName evidence="2">ribonucleoside-diphosphate reductase</fullName>
        <ecNumber evidence="2">1.17.4.1</ecNumber>
    </recommendedName>
</protein>
<feature type="domain" description="TSCPD" evidence="7">
    <location>
        <begin position="367"/>
        <end position="468"/>
    </location>
</feature>
<evidence type="ECO:0000259" key="7">
    <source>
        <dbReference type="Pfam" id="PF12637"/>
    </source>
</evidence>
<dbReference type="GO" id="GO:0071897">
    <property type="term" value="P:DNA biosynthetic process"/>
    <property type="evidence" value="ECO:0007669"/>
    <property type="project" value="UniProtKB-KW"/>
</dbReference>
<reference evidence="8 9" key="1">
    <citation type="submission" date="2017-10" db="EMBL/GenBank/DDBJ databases">
        <authorList>
            <person name="Banno H."/>
            <person name="Chua N.-H."/>
        </authorList>
    </citation>
    <scope>NUCLEOTIDE SEQUENCE [LARGE SCALE GENOMIC DNA]</scope>
    <source>
        <strain evidence="8 9">YW11</strain>
    </source>
</reference>
<feature type="region of interest" description="Disordered" evidence="6">
    <location>
        <begin position="338"/>
        <end position="362"/>
    </location>
</feature>
<dbReference type="EC" id="1.17.4.1" evidence="2"/>
<dbReference type="GO" id="GO:0004748">
    <property type="term" value="F:ribonucleoside-diphosphate reductase activity, thioredoxin disulfide as acceptor"/>
    <property type="evidence" value="ECO:0007669"/>
    <property type="project" value="UniProtKB-EC"/>
</dbReference>
<evidence type="ECO:0000256" key="5">
    <source>
        <dbReference type="ARBA" id="ARBA00047754"/>
    </source>
</evidence>
<proteinExistence type="inferred from homology"/>
<dbReference type="GO" id="GO:0000166">
    <property type="term" value="F:nucleotide binding"/>
    <property type="evidence" value="ECO:0007669"/>
    <property type="project" value="UniProtKB-KW"/>
</dbReference>
<feature type="compositionally biased region" description="Low complexity" evidence="6">
    <location>
        <begin position="351"/>
        <end position="362"/>
    </location>
</feature>
<dbReference type="Proteomes" id="UP000223527">
    <property type="component" value="Unassembled WGS sequence"/>
</dbReference>
<comment type="caution">
    <text evidence="8">The sequence shown here is derived from an EMBL/GenBank/DDBJ whole genome shotgun (WGS) entry which is preliminary data.</text>
</comment>
<dbReference type="AlphaFoldDB" id="A0A2C7A9J2"/>
<gene>
    <name evidence="8" type="ORF">CR162_15630</name>
</gene>
<feature type="compositionally biased region" description="Pro residues" evidence="6">
    <location>
        <begin position="338"/>
        <end position="350"/>
    </location>
</feature>
<dbReference type="SUPFAM" id="SSF51998">
    <property type="entry name" value="PFL-like glycyl radical enzymes"/>
    <property type="match status" value="1"/>
</dbReference>
<name>A0A2C7A9J2_9PROT</name>
<evidence type="ECO:0000313" key="9">
    <source>
        <dbReference type="Proteomes" id="UP000223527"/>
    </source>
</evidence>
<keyword evidence="3" id="KW-0237">DNA synthesis</keyword>
<comment type="catalytic activity">
    <reaction evidence="5">
        <text>a 2'-deoxyribonucleoside 5'-diphosphate + [thioredoxin]-disulfide + H2O = a ribonucleoside 5'-diphosphate + [thioredoxin]-dithiol</text>
        <dbReference type="Rhea" id="RHEA:23252"/>
        <dbReference type="Rhea" id="RHEA-COMP:10698"/>
        <dbReference type="Rhea" id="RHEA-COMP:10700"/>
        <dbReference type="ChEBI" id="CHEBI:15377"/>
        <dbReference type="ChEBI" id="CHEBI:29950"/>
        <dbReference type="ChEBI" id="CHEBI:50058"/>
        <dbReference type="ChEBI" id="CHEBI:57930"/>
        <dbReference type="ChEBI" id="CHEBI:73316"/>
        <dbReference type="EC" id="1.17.4.1"/>
    </reaction>
</comment>
<accession>A0A2C7A9J2</accession>